<name>A0ABS3HRV8_9ENTE</name>
<keyword evidence="1" id="KW-1133">Transmembrane helix</keyword>
<feature type="transmembrane region" description="Helical" evidence="1">
    <location>
        <begin position="60"/>
        <end position="77"/>
    </location>
</feature>
<comment type="caution">
    <text evidence="2">The sequence shown here is derived from an EMBL/GenBank/DDBJ whole genome shotgun (WGS) entry which is preliminary data.</text>
</comment>
<dbReference type="Proteomes" id="UP000664857">
    <property type="component" value="Unassembled WGS sequence"/>
</dbReference>
<proteinExistence type="predicted"/>
<keyword evidence="3" id="KW-1185">Reference proteome</keyword>
<gene>
    <name evidence="2" type="ORF">DOK76_05215</name>
</gene>
<feature type="transmembrane region" description="Helical" evidence="1">
    <location>
        <begin position="33"/>
        <end position="54"/>
    </location>
</feature>
<protein>
    <submittedName>
        <fullName evidence="2">Uncharacterized protein</fullName>
    </submittedName>
</protein>
<keyword evidence="1" id="KW-0472">Membrane</keyword>
<dbReference type="EMBL" id="JAFLVX010000015">
    <property type="protein sequence ID" value="MBO0476460.1"/>
    <property type="molecule type" value="Genomic_DNA"/>
</dbReference>
<keyword evidence="1" id="KW-0812">Transmembrane</keyword>
<sequence length="82" mass="9879">MKWYNEYLETRQVRESFVRWLLIRKMTFKQQSVVIGLLILAWLCVAPYLVFWVYFFKGALIIGLVVFISQVIKEVGLKNDRY</sequence>
<evidence type="ECO:0000256" key="1">
    <source>
        <dbReference type="SAM" id="Phobius"/>
    </source>
</evidence>
<organism evidence="2 3">
    <name type="scientific">Candidatus Vagococcus giribetii</name>
    <dbReference type="NCBI Taxonomy" id="2230876"/>
    <lineage>
        <taxon>Bacteria</taxon>
        <taxon>Bacillati</taxon>
        <taxon>Bacillota</taxon>
        <taxon>Bacilli</taxon>
        <taxon>Lactobacillales</taxon>
        <taxon>Enterococcaceae</taxon>
        <taxon>Vagococcus</taxon>
    </lineage>
</organism>
<evidence type="ECO:0000313" key="3">
    <source>
        <dbReference type="Proteomes" id="UP000664857"/>
    </source>
</evidence>
<dbReference type="RefSeq" id="WP_206965476.1">
    <property type="nucleotide sequence ID" value="NZ_JAFLVX010000015.1"/>
</dbReference>
<accession>A0ABS3HRV8</accession>
<evidence type="ECO:0000313" key="2">
    <source>
        <dbReference type="EMBL" id="MBO0476460.1"/>
    </source>
</evidence>
<reference evidence="2 3" key="1">
    <citation type="submission" date="2021-03" db="EMBL/GenBank/DDBJ databases">
        <title>Enterococcal diversity collection.</title>
        <authorList>
            <person name="Gilmore M.S."/>
            <person name="Schwartzman J."/>
            <person name="Van Tyne D."/>
            <person name="Martin M."/>
            <person name="Earl A.M."/>
            <person name="Manson A.L."/>
            <person name="Straub T."/>
            <person name="Salamzade R."/>
            <person name="Saavedra J."/>
            <person name="Lebreton F."/>
            <person name="Prichula J."/>
            <person name="Schaufler K."/>
            <person name="Gaca A."/>
            <person name="Sgardioli B."/>
            <person name="Wagenaar J."/>
            <person name="Strong T."/>
        </authorList>
    </citation>
    <scope>NUCLEOTIDE SEQUENCE [LARGE SCALE GENOMIC DNA]</scope>
    <source>
        <strain evidence="2 3">DIV0080</strain>
    </source>
</reference>